<keyword evidence="5 9" id="KW-0418">Kinase</keyword>
<dbReference type="Pfam" id="PF00334">
    <property type="entry name" value="NDK"/>
    <property type="match status" value="1"/>
</dbReference>
<dbReference type="RefSeq" id="XP_020429889.1">
    <property type="nucleotide sequence ID" value="XM_020580056.1"/>
</dbReference>
<comment type="catalytic activity">
    <reaction evidence="9">
        <text>a 2'-deoxyribonucleoside 5'-diphosphate + ATP = a 2'-deoxyribonucleoside 5'-triphosphate + ADP</text>
        <dbReference type="Rhea" id="RHEA:44640"/>
        <dbReference type="ChEBI" id="CHEBI:30616"/>
        <dbReference type="ChEBI" id="CHEBI:61560"/>
        <dbReference type="ChEBI" id="CHEBI:73316"/>
        <dbReference type="ChEBI" id="CHEBI:456216"/>
        <dbReference type="EC" id="2.7.4.6"/>
    </reaction>
</comment>
<dbReference type="PANTHER" id="PTHR11349">
    <property type="entry name" value="NUCLEOSIDE DIPHOSPHATE KINASE"/>
    <property type="match status" value="1"/>
</dbReference>
<dbReference type="PRINTS" id="PR01243">
    <property type="entry name" value="NUCDPKINASE"/>
</dbReference>
<dbReference type="EMBL" id="ADBJ01000039">
    <property type="protein sequence ID" value="EFA77761.1"/>
    <property type="molecule type" value="Genomic_DNA"/>
</dbReference>
<evidence type="ECO:0000256" key="2">
    <source>
        <dbReference type="ARBA" id="ARBA00008142"/>
    </source>
</evidence>
<dbReference type="OMA" id="HEIGMWF"/>
<dbReference type="GO" id="GO:0006183">
    <property type="term" value="P:GTP biosynthetic process"/>
    <property type="evidence" value="ECO:0007669"/>
    <property type="project" value="InterPro"/>
</dbReference>
<evidence type="ECO:0000256" key="3">
    <source>
        <dbReference type="ARBA" id="ARBA00022679"/>
    </source>
</evidence>
<organism evidence="11 12">
    <name type="scientific">Heterostelium pallidum (strain ATCC 26659 / Pp 5 / PN500)</name>
    <name type="common">Cellular slime mold</name>
    <name type="synonym">Polysphondylium pallidum</name>
    <dbReference type="NCBI Taxonomy" id="670386"/>
    <lineage>
        <taxon>Eukaryota</taxon>
        <taxon>Amoebozoa</taxon>
        <taxon>Evosea</taxon>
        <taxon>Eumycetozoa</taxon>
        <taxon>Dictyostelia</taxon>
        <taxon>Acytosteliales</taxon>
        <taxon>Acytosteliaceae</taxon>
        <taxon>Heterostelium</taxon>
    </lineage>
</organism>
<keyword evidence="4 9" id="KW-0547">Nucleotide-binding</keyword>
<evidence type="ECO:0000313" key="12">
    <source>
        <dbReference type="Proteomes" id="UP000001396"/>
    </source>
</evidence>
<feature type="binding site" evidence="7">
    <location>
        <position position="131"/>
    </location>
    <ligand>
        <name>ATP</name>
        <dbReference type="ChEBI" id="CHEBI:30616"/>
    </ligand>
</feature>
<name>D3BL27_HETP5</name>
<dbReference type="PROSITE" id="PS51374">
    <property type="entry name" value="NDPK_LIKE"/>
    <property type="match status" value="1"/>
</dbReference>
<sequence length="222" mass="24158">MFSRFSRVIPRTAAAFTATRTFSTASKQFNTQQSSNTARFLKYAATGVALTTAAAFGIANCADKTPFQGVPGTKNERTFIAIKPDGTARGLIGEIIHRFERKGYKLVAIKILHPTKEQAEAHYADLSSKPFFNGLVKFFSSGAIVAMVWEGKGVIKGGRSLVGATDPAQSLPGSIRGDLCVEVGRNIVHGSDGPESAQHEIKLWFKENEFAEWNSIQPVYEN</sequence>
<dbReference type="GO" id="GO:0005524">
    <property type="term" value="F:ATP binding"/>
    <property type="evidence" value="ECO:0007669"/>
    <property type="project" value="UniProtKB-KW"/>
</dbReference>
<dbReference type="PROSITE" id="PS00469">
    <property type="entry name" value="NDPK"/>
    <property type="match status" value="1"/>
</dbReference>
<dbReference type="GO" id="GO:0006228">
    <property type="term" value="P:UTP biosynthetic process"/>
    <property type="evidence" value="ECO:0007669"/>
    <property type="project" value="InterPro"/>
</dbReference>
<evidence type="ECO:0000256" key="1">
    <source>
        <dbReference type="ARBA" id="ARBA00001946"/>
    </source>
</evidence>
<keyword evidence="12" id="KW-1185">Reference proteome</keyword>
<dbReference type="Gene3D" id="3.30.70.141">
    <property type="entry name" value="Nucleoside diphosphate kinase-like domain"/>
    <property type="match status" value="1"/>
</dbReference>
<evidence type="ECO:0000256" key="4">
    <source>
        <dbReference type="ARBA" id="ARBA00022741"/>
    </source>
</evidence>
<dbReference type="FunFam" id="3.30.70.141:FF:000002">
    <property type="entry name" value="Nucleoside diphosphate kinase"/>
    <property type="match status" value="1"/>
</dbReference>
<accession>D3BL27</accession>
<feature type="domain" description="Nucleoside diphosphate kinase-like" evidence="10">
    <location>
        <begin position="75"/>
        <end position="212"/>
    </location>
</feature>
<protein>
    <recommendedName>
        <fullName evidence="9">Nucleoside diphosphate kinase</fullName>
        <ecNumber evidence="9">2.7.4.6</ecNumber>
    </recommendedName>
</protein>
<evidence type="ECO:0000259" key="10">
    <source>
        <dbReference type="SMART" id="SM00562"/>
    </source>
</evidence>
<dbReference type="AlphaFoldDB" id="D3BL27"/>
<dbReference type="EC" id="2.7.4.6" evidence="9"/>
<feature type="binding site" evidence="7">
    <location>
        <position position="165"/>
    </location>
    <ligand>
        <name>ATP</name>
        <dbReference type="ChEBI" id="CHEBI:30616"/>
    </ligand>
</feature>
<dbReference type="Proteomes" id="UP000001396">
    <property type="component" value="Unassembled WGS sequence"/>
</dbReference>
<dbReference type="SUPFAM" id="SSF54919">
    <property type="entry name" value="Nucleoside diphosphate kinase, NDK"/>
    <property type="match status" value="1"/>
</dbReference>
<dbReference type="GO" id="GO:0004550">
    <property type="term" value="F:nucleoside diphosphate kinase activity"/>
    <property type="evidence" value="ECO:0007669"/>
    <property type="project" value="UniProtKB-EC"/>
</dbReference>
<comment type="similarity">
    <text evidence="2 7 8">Belongs to the NDK family.</text>
</comment>
<feature type="binding site" evidence="7">
    <location>
        <position position="186"/>
    </location>
    <ligand>
        <name>ATP</name>
        <dbReference type="ChEBI" id="CHEBI:30616"/>
    </ligand>
</feature>
<reference evidence="11 12" key="1">
    <citation type="journal article" date="2011" name="Genome Res.">
        <title>Phylogeny-wide analysis of social amoeba genomes highlights ancient origins for complex intercellular communication.</title>
        <authorList>
            <person name="Heidel A.J."/>
            <person name="Lawal H.M."/>
            <person name="Felder M."/>
            <person name="Schilde C."/>
            <person name="Helps N.R."/>
            <person name="Tunggal B."/>
            <person name="Rivero F."/>
            <person name="John U."/>
            <person name="Schleicher M."/>
            <person name="Eichinger L."/>
            <person name="Platzer M."/>
            <person name="Noegel A.A."/>
            <person name="Schaap P."/>
            <person name="Gloeckner G."/>
        </authorList>
    </citation>
    <scope>NUCLEOTIDE SEQUENCE [LARGE SCALE GENOMIC DNA]</scope>
    <source>
        <strain evidence="12">ATCC 26659 / Pp 5 / PN500</strain>
    </source>
</reference>
<dbReference type="SMART" id="SM00562">
    <property type="entry name" value="NDK"/>
    <property type="match status" value="1"/>
</dbReference>
<evidence type="ECO:0000256" key="8">
    <source>
        <dbReference type="RuleBase" id="RU004011"/>
    </source>
</evidence>
<keyword evidence="6 9" id="KW-0067">ATP-binding</keyword>
<keyword evidence="3 9" id="KW-0808">Transferase</keyword>
<evidence type="ECO:0000256" key="5">
    <source>
        <dbReference type="ARBA" id="ARBA00022777"/>
    </source>
</evidence>
<evidence type="ECO:0000256" key="6">
    <source>
        <dbReference type="ARBA" id="ARBA00022840"/>
    </source>
</evidence>
<dbReference type="InterPro" id="IPR001564">
    <property type="entry name" value="Nucleoside_diP_kinase"/>
</dbReference>
<dbReference type="InterPro" id="IPR023005">
    <property type="entry name" value="Nucleoside_diP_kinase_AS"/>
</dbReference>
<dbReference type="InParanoid" id="D3BL27"/>
<dbReference type="InterPro" id="IPR034907">
    <property type="entry name" value="NDK-like_dom"/>
</dbReference>
<feature type="binding site" evidence="7">
    <location>
        <position position="176"/>
    </location>
    <ligand>
        <name>ATP</name>
        <dbReference type="ChEBI" id="CHEBI:30616"/>
    </ligand>
</feature>
<dbReference type="GeneID" id="31364734"/>
<dbReference type="InterPro" id="IPR036850">
    <property type="entry name" value="NDK-like_dom_sf"/>
</dbReference>
<dbReference type="STRING" id="670386.D3BL27"/>
<dbReference type="NCBIfam" id="NF001908">
    <property type="entry name" value="PRK00668.1"/>
    <property type="match status" value="1"/>
</dbReference>
<evidence type="ECO:0000313" key="11">
    <source>
        <dbReference type="EMBL" id="EFA77761.1"/>
    </source>
</evidence>
<evidence type="ECO:0000256" key="7">
    <source>
        <dbReference type="PROSITE-ProRule" id="PRU00706"/>
    </source>
</evidence>
<evidence type="ECO:0000256" key="9">
    <source>
        <dbReference type="RuleBase" id="RU004013"/>
    </source>
</evidence>
<dbReference type="CDD" id="cd04413">
    <property type="entry name" value="NDPk_I"/>
    <property type="match status" value="1"/>
</dbReference>
<proteinExistence type="inferred from homology"/>
<feature type="active site" description="Pros-phosphohistidine intermediate" evidence="7">
    <location>
        <position position="189"/>
    </location>
</feature>
<comment type="cofactor">
    <cofactor evidence="1">
        <name>Mg(2+)</name>
        <dbReference type="ChEBI" id="CHEBI:18420"/>
    </cofactor>
</comment>
<gene>
    <name evidence="11" type="primary">ndkM</name>
    <name evidence="11" type="ORF">PPL_09259</name>
</gene>
<comment type="caution">
    <text evidence="11">The sequence shown here is derived from an EMBL/GenBank/DDBJ whole genome shotgun (WGS) entry which is preliminary data.</text>
</comment>
<dbReference type="HAMAP" id="MF_00451">
    <property type="entry name" value="NDP_kinase"/>
    <property type="match status" value="1"/>
</dbReference>
<feature type="binding site" evidence="7">
    <location>
        <position position="83"/>
    </location>
    <ligand>
        <name>ATP</name>
        <dbReference type="ChEBI" id="CHEBI:30616"/>
    </ligand>
</feature>
<dbReference type="GO" id="GO:0006241">
    <property type="term" value="P:CTP biosynthetic process"/>
    <property type="evidence" value="ECO:0007669"/>
    <property type="project" value="InterPro"/>
</dbReference>
<feature type="binding site" evidence="7">
    <location>
        <position position="159"/>
    </location>
    <ligand>
        <name>ATP</name>
        <dbReference type="ChEBI" id="CHEBI:30616"/>
    </ligand>
</feature>
<dbReference type="FunCoup" id="D3BL27">
    <property type="interactions" value="131"/>
</dbReference>